<dbReference type="PANTHER" id="PTHR43004">
    <property type="entry name" value="TRK SYSTEM POTASSIUM UPTAKE PROTEIN"/>
    <property type="match status" value="1"/>
</dbReference>
<sequence>MRGRGRRGGPGRRRRGHGIRGPRLRLAGGHGDREPDLPGIPGVAARGVRVRGQDARRAGRPRRRAPAATGTGVTGEGEGPVADEHVSVLIVGGGGAGLAAALFLARQGVRPLLVERHARTSIYPRATGLAPRTRELLRTAGLDEVVLAAGSVMARNGGKVVVERLAGSDLGTATRISPVADDDADAVDVVGSVSPITSTNGICPQDELEPILLASAREHGAEVRFDSEVVDLRQGEDSVTVTVADRATGRTSVITADYVIAADGANSSIRERLGIGTTGPGPLGAPMITVLFRADLTDLVRGHEFVVCEIRCPGAEGLLLAINNTDRWVFYISCPPDSGLTPEDFPPERCLQVVRQAIGLPDLDIELLAVMPWQAAAFVADRFQQGRVFLVGDSAHVMPPSGAYGLNTGIADAHNLAWKLAFALRGKAGAGLVDSYERERLPVGRFTVEQAMLVQRNPRLHWDLKSSLAERERLGMAHPVVVSLCPQYDSPVIVSPRPGLPSISDPGLNLDGHAGSRVPHLWLGGPSGARMSTLDLVESGFALLCGPAGQVWQEAAEPWAGLPLAVYRLAEEGDLVDEERRWPAVAGIKPDGALLVRPDGYVAWRAPSGDEAASLDAVMRQVLGGWHGAPGLMTRLG</sequence>
<dbReference type="InterPro" id="IPR036188">
    <property type="entry name" value="FAD/NAD-bd_sf"/>
</dbReference>
<dbReference type="GO" id="GO:0071949">
    <property type="term" value="F:FAD binding"/>
    <property type="evidence" value="ECO:0007669"/>
    <property type="project" value="InterPro"/>
</dbReference>
<dbReference type="EMBL" id="VDMA02000028">
    <property type="protein sequence ID" value="KAB8178288.1"/>
    <property type="molecule type" value="Genomic_DNA"/>
</dbReference>
<dbReference type="Gene3D" id="3.40.30.120">
    <property type="match status" value="1"/>
</dbReference>
<evidence type="ECO:0000313" key="6">
    <source>
        <dbReference type="EMBL" id="KAB8178288.1"/>
    </source>
</evidence>
<feature type="domain" description="FAD-binding" evidence="5">
    <location>
        <begin position="86"/>
        <end position="450"/>
    </location>
</feature>
<feature type="compositionally biased region" description="Basic residues" evidence="4">
    <location>
        <begin position="1"/>
        <end position="23"/>
    </location>
</feature>
<feature type="region of interest" description="Disordered" evidence="4">
    <location>
        <begin position="1"/>
        <end position="79"/>
    </location>
</feature>
<dbReference type="InterPro" id="IPR002938">
    <property type="entry name" value="FAD-bd"/>
</dbReference>
<evidence type="ECO:0000259" key="5">
    <source>
        <dbReference type="Pfam" id="PF01494"/>
    </source>
</evidence>
<keyword evidence="3" id="KW-0274">FAD</keyword>
<dbReference type="PRINTS" id="PR00420">
    <property type="entry name" value="RNGMNOXGNASE"/>
</dbReference>
<evidence type="ECO:0000256" key="2">
    <source>
        <dbReference type="ARBA" id="ARBA00022630"/>
    </source>
</evidence>
<gene>
    <name evidence="6" type="ORF">FH610_036565</name>
</gene>
<dbReference type="Pfam" id="PF21274">
    <property type="entry name" value="Rng_hyd_C"/>
    <property type="match status" value="1"/>
</dbReference>
<evidence type="ECO:0000256" key="3">
    <source>
        <dbReference type="ARBA" id="ARBA00022827"/>
    </source>
</evidence>
<reference evidence="6 7" key="1">
    <citation type="submission" date="2019-10" db="EMBL/GenBank/DDBJ databases">
        <title>Nonomuraea sp. nov., isolated from Phyllanthus amarus.</title>
        <authorList>
            <person name="Klykleung N."/>
            <person name="Tanasupawat S."/>
        </authorList>
    </citation>
    <scope>NUCLEOTIDE SEQUENCE [LARGE SCALE GENOMIC DNA]</scope>
    <source>
        <strain evidence="6 7">CR1-09</strain>
    </source>
</reference>
<dbReference type="InterPro" id="IPR050641">
    <property type="entry name" value="RIFMO-like"/>
</dbReference>
<organism evidence="6 7">
    <name type="scientific">Microbispora catharanthi</name>
    <dbReference type="NCBI Taxonomy" id="1712871"/>
    <lineage>
        <taxon>Bacteria</taxon>
        <taxon>Bacillati</taxon>
        <taxon>Actinomycetota</taxon>
        <taxon>Actinomycetes</taxon>
        <taxon>Streptosporangiales</taxon>
        <taxon>Streptosporangiaceae</taxon>
        <taxon>Microbispora</taxon>
    </lineage>
</organism>
<keyword evidence="7" id="KW-1185">Reference proteome</keyword>
<proteinExistence type="predicted"/>
<evidence type="ECO:0000256" key="1">
    <source>
        <dbReference type="ARBA" id="ARBA00001974"/>
    </source>
</evidence>
<accession>A0A5N6BDS6</accession>
<dbReference type="GO" id="GO:0016709">
    <property type="term" value="F:oxidoreductase activity, acting on paired donors, with incorporation or reduction of molecular oxygen, NAD(P)H as one donor, and incorporation of one atom of oxygen"/>
    <property type="evidence" value="ECO:0007669"/>
    <property type="project" value="UniProtKB-ARBA"/>
</dbReference>
<evidence type="ECO:0000256" key="4">
    <source>
        <dbReference type="SAM" id="MobiDB-lite"/>
    </source>
</evidence>
<protein>
    <submittedName>
        <fullName evidence="6">FAD-dependent oxidoreductase</fullName>
    </submittedName>
</protein>
<comment type="cofactor">
    <cofactor evidence="1">
        <name>FAD</name>
        <dbReference type="ChEBI" id="CHEBI:57692"/>
    </cofactor>
</comment>
<dbReference type="PANTHER" id="PTHR43004:SF19">
    <property type="entry name" value="BINDING MONOOXYGENASE, PUTATIVE (JCVI)-RELATED"/>
    <property type="match status" value="1"/>
</dbReference>
<evidence type="ECO:0000313" key="7">
    <source>
        <dbReference type="Proteomes" id="UP000313066"/>
    </source>
</evidence>
<keyword evidence="2" id="KW-0285">Flavoprotein</keyword>
<dbReference type="SUPFAM" id="SSF51905">
    <property type="entry name" value="FAD/NAD(P)-binding domain"/>
    <property type="match status" value="1"/>
</dbReference>
<comment type="caution">
    <text evidence="6">The sequence shown here is derived from an EMBL/GenBank/DDBJ whole genome shotgun (WGS) entry which is preliminary data.</text>
</comment>
<dbReference type="Pfam" id="PF01494">
    <property type="entry name" value="FAD_binding_3"/>
    <property type="match status" value="1"/>
</dbReference>
<dbReference type="Gene3D" id="3.50.50.60">
    <property type="entry name" value="FAD/NAD(P)-binding domain"/>
    <property type="match status" value="1"/>
</dbReference>
<dbReference type="AlphaFoldDB" id="A0A5N6BDS6"/>
<dbReference type="Gene3D" id="3.30.9.10">
    <property type="entry name" value="D-Amino Acid Oxidase, subunit A, domain 2"/>
    <property type="match status" value="1"/>
</dbReference>
<dbReference type="Proteomes" id="UP000313066">
    <property type="component" value="Unassembled WGS sequence"/>
</dbReference>
<name>A0A5N6BDS6_9ACTN</name>